<dbReference type="PANTHER" id="PTHR45663:SF11">
    <property type="entry name" value="GEO12009P1"/>
    <property type="match status" value="1"/>
</dbReference>
<organism evidence="2 3">
    <name type="scientific">Xenorhabdus poinarii G6</name>
    <dbReference type="NCBI Taxonomy" id="1354304"/>
    <lineage>
        <taxon>Bacteria</taxon>
        <taxon>Pseudomonadati</taxon>
        <taxon>Pseudomonadota</taxon>
        <taxon>Gammaproteobacteria</taxon>
        <taxon>Enterobacterales</taxon>
        <taxon>Morganellaceae</taxon>
        <taxon>Xenorhabdus</taxon>
    </lineage>
</organism>
<sequence>MEPTVNTENHTDYILNIDESNITQVVQHSLSQLVVFYFWSPQDLHCHELEATLDKIAHEYAGQFTLAKINCGELPYIAAQFGVRGLPTVLFVKEARPVQGFEGIQTDEAIRKIFSTLLVQEEKSPLEQVNERLEQGKPQEALSLLKDIHQEQPENTDVTLLLAEVHLSLNHLDDAQKLLDTLPLEAQDARYHELLEHIKTQKEAADSPEIQQLQQTLAAQPENAELAVQLASELHQVGRNEEALALLLGFLQKDLAAADGAVKKTMMDILAALEHGDVLASKYRRHVYSLLY</sequence>
<dbReference type="Gene3D" id="3.40.30.10">
    <property type="entry name" value="Glutaredoxin"/>
    <property type="match status" value="1"/>
</dbReference>
<dbReference type="STRING" id="1354304.XPG1_0503"/>
<dbReference type="GO" id="GO:0005829">
    <property type="term" value="C:cytosol"/>
    <property type="evidence" value="ECO:0007669"/>
    <property type="project" value="TreeGrafter"/>
</dbReference>
<protein>
    <recommendedName>
        <fullName evidence="1">Thioredoxin domain-containing protein</fullName>
    </recommendedName>
</protein>
<dbReference type="HOGENOM" id="CLU_046120_1_0_6"/>
<dbReference type="OrthoDB" id="9790390at2"/>
<keyword evidence="3" id="KW-1185">Reference proteome</keyword>
<dbReference type="GO" id="GO:0015035">
    <property type="term" value="F:protein-disulfide reductase activity"/>
    <property type="evidence" value="ECO:0007669"/>
    <property type="project" value="TreeGrafter"/>
</dbReference>
<proteinExistence type="predicted"/>
<evidence type="ECO:0000313" key="2">
    <source>
        <dbReference type="EMBL" id="CDG20158.1"/>
    </source>
</evidence>
<reference evidence="2 3" key="1">
    <citation type="submission" date="2013-07" db="EMBL/GenBank/DDBJ databases">
        <authorList>
            <person name="Genoscope - CEA"/>
        </authorList>
    </citation>
    <scope>NUCLEOTIDE SEQUENCE [LARGE SCALE GENOMIC DNA]</scope>
    <source>
        <strain evidence="2 3">G6</strain>
    </source>
</reference>
<dbReference type="Proteomes" id="UP000032735">
    <property type="component" value="Chromosome"/>
</dbReference>
<dbReference type="Gene3D" id="1.25.40.10">
    <property type="entry name" value="Tetratricopeptide repeat domain"/>
    <property type="match status" value="2"/>
</dbReference>
<dbReference type="InterPro" id="IPR036249">
    <property type="entry name" value="Thioredoxin-like_sf"/>
</dbReference>
<dbReference type="EMBL" id="FO704551">
    <property type="protein sequence ID" value="CDG20158.1"/>
    <property type="molecule type" value="Genomic_DNA"/>
</dbReference>
<dbReference type="PROSITE" id="PS51352">
    <property type="entry name" value="THIOREDOXIN_2"/>
    <property type="match status" value="1"/>
</dbReference>
<feature type="domain" description="Thioredoxin" evidence="1">
    <location>
        <begin position="1"/>
        <end position="119"/>
    </location>
</feature>
<accession>A0A068QYY3</accession>
<dbReference type="InterPro" id="IPR013766">
    <property type="entry name" value="Thioredoxin_domain"/>
</dbReference>
<name>A0A068QYY3_9GAMM</name>
<dbReference type="AlphaFoldDB" id="A0A068QYY3"/>
<dbReference type="KEGG" id="xpo:XPG1_0503"/>
<dbReference type="Pfam" id="PF00085">
    <property type="entry name" value="Thioredoxin"/>
    <property type="match status" value="1"/>
</dbReference>
<gene>
    <name evidence="2" type="ORF">XPG1_0503</name>
</gene>
<dbReference type="PANTHER" id="PTHR45663">
    <property type="entry name" value="GEO12009P1"/>
    <property type="match status" value="1"/>
</dbReference>
<evidence type="ECO:0000259" key="1">
    <source>
        <dbReference type="PROSITE" id="PS51352"/>
    </source>
</evidence>
<dbReference type="CDD" id="cd02956">
    <property type="entry name" value="ybbN"/>
    <property type="match status" value="1"/>
</dbReference>
<dbReference type="GO" id="GO:0045454">
    <property type="term" value="P:cell redox homeostasis"/>
    <property type="evidence" value="ECO:0007669"/>
    <property type="project" value="TreeGrafter"/>
</dbReference>
<dbReference type="GO" id="GO:0006950">
    <property type="term" value="P:response to stress"/>
    <property type="evidence" value="ECO:0007669"/>
    <property type="project" value="UniProtKB-ARBA"/>
</dbReference>
<dbReference type="RefSeq" id="WP_045960324.1">
    <property type="nucleotide sequence ID" value="NZ_FO704551.1"/>
</dbReference>
<evidence type="ECO:0000313" key="3">
    <source>
        <dbReference type="Proteomes" id="UP000032735"/>
    </source>
</evidence>
<dbReference type="SUPFAM" id="SSF52833">
    <property type="entry name" value="Thioredoxin-like"/>
    <property type="match status" value="1"/>
</dbReference>
<dbReference type="SUPFAM" id="SSF48452">
    <property type="entry name" value="TPR-like"/>
    <property type="match status" value="1"/>
</dbReference>
<dbReference type="InterPro" id="IPR011990">
    <property type="entry name" value="TPR-like_helical_dom_sf"/>
</dbReference>
<dbReference type="Pfam" id="PF14559">
    <property type="entry name" value="TPR_19"/>
    <property type="match status" value="1"/>
</dbReference>
<dbReference type="Pfam" id="PF14561">
    <property type="entry name" value="TPR_20"/>
    <property type="match status" value="1"/>
</dbReference>